<evidence type="ECO:0000313" key="4">
    <source>
        <dbReference type="Proteomes" id="UP001359559"/>
    </source>
</evidence>
<dbReference type="Pfam" id="PF03004">
    <property type="entry name" value="Transposase_24"/>
    <property type="match status" value="1"/>
</dbReference>
<dbReference type="InterPro" id="IPR001584">
    <property type="entry name" value="Integrase_cat-core"/>
</dbReference>
<evidence type="ECO:0000259" key="2">
    <source>
        <dbReference type="PROSITE" id="PS50994"/>
    </source>
</evidence>
<feature type="compositionally biased region" description="Low complexity" evidence="1">
    <location>
        <begin position="823"/>
        <end position="837"/>
    </location>
</feature>
<dbReference type="GO" id="GO:0003676">
    <property type="term" value="F:nucleic acid binding"/>
    <property type="evidence" value="ECO:0007669"/>
    <property type="project" value="InterPro"/>
</dbReference>
<feature type="compositionally biased region" description="Pro residues" evidence="1">
    <location>
        <begin position="838"/>
        <end position="856"/>
    </location>
</feature>
<comment type="caution">
    <text evidence="3">The sequence shown here is derived from an EMBL/GenBank/DDBJ whole genome shotgun (WGS) entry which is preliminary data.</text>
</comment>
<dbReference type="InterPro" id="IPR012337">
    <property type="entry name" value="RNaseH-like_sf"/>
</dbReference>
<evidence type="ECO:0000256" key="1">
    <source>
        <dbReference type="SAM" id="MobiDB-lite"/>
    </source>
</evidence>
<gene>
    <name evidence="3" type="ORF">RJT34_08445</name>
</gene>
<keyword evidence="4" id="KW-1185">Reference proteome</keyword>
<dbReference type="PANTHER" id="PTHR34222:SF99">
    <property type="entry name" value="PROTEIN, PUTATIVE-RELATED"/>
    <property type="match status" value="1"/>
</dbReference>
<proteinExistence type="predicted"/>
<sequence length="856" mass="96404">MGDDGMVMMEHGSGVIRRQHELQQEIYSLRQRPSSVTEFFTELKTLWEELENYRPMPFCTCTAPCSCAAMRNMRVHKEQDNIIRFLTGLNDDYTSIRSQILIIEPLPTLNRTFSMTLQHERQNGLGVTSNDDAMFSVSATDARRSFGRGKGKLKICTYCGREGHTVDVCYKKHGYPSDNPPVRRKGNNIINLANTATEHNEGYEDAFEEVNPGANTLTDEQYKGLMNLLKQANITRHHVSNQLSVLKHDEIETTINVATTGNNNSDWILDSVKKMLGLVQFNCSVKVVRNDNGQEFNMPEYYEEHGIVHETSYKETPQQNAREERKHQHIFTVARALMTRAGLPSAYWSYVVLHAVYLINRAPSPVLQNESPLKLLTGKHPDLKDLKALSLPLSISVRGSVPSTVNLRSRLRPFHCQPPSLCQRPSSRRPPSLPPFFLHRRPPSLCPVPGLELSPPPSPFRSSLAGRVTGEPTSPADLLSSIEISEIVCGESCGYNNSKNGFYEVNYGIEVARIMPTRNEIMKDCNSVMVNKPIFVDSSRTTKAITKVLKAQWDGPYISWTDAGKVVQDRWFDTFSRDYQWAEGMIDEIRKVFATKTSKIIKSTLWKVRDKGERPRWIPEDHWDGMVQKWGGVPFQQASAQNRDNRAADAAASVYTGGSISTLEHKKRFEQREHREPSLFEVMQMTKKNKAGAWVNQKTMDLAEAYQARRAEKEADLVASTPEGEVPPTLSCSDDNAIYMEAVGGVNKKGRVFGLGGVGTQLAKKGKTPSSSSSSGLPTEVVQVIQNLNDELQEERRQRQLLLERAEAERQKAEEQHAETRRQLAQQQELLMQLMARLPPPTSQAPPPPPQDPPPP</sequence>
<dbReference type="InterPro" id="IPR036397">
    <property type="entry name" value="RNaseH_sf"/>
</dbReference>
<feature type="compositionally biased region" description="Basic and acidic residues" evidence="1">
    <location>
        <begin position="807"/>
        <end position="822"/>
    </location>
</feature>
<dbReference type="AlphaFoldDB" id="A0AAN9PVP4"/>
<name>A0AAN9PVP4_CLITE</name>
<feature type="domain" description="Integrase catalytic" evidence="2">
    <location>
        <begin position="208"/>
        <end position="380"/>
    </location>
</feature>
<dbReference type="GO" id="GO:0015074">
    <property type="term" value="P:DNA integration"/>
    <property type="evidence" value="ECO:0007669"/>
    <property type="project" value="InterPro"/>
</dbReference>
<protein>
    <recommendedName>
        <fullName evidence="2">Integrase catalytic domain-containing protein</fullName>
    </recommendedName>
</protein>
<feature type="region of interest" description="Disordered" evidence="1">
    <location>
        <begin position="807"/>
        <end position="856"/>
    </location>
</feature>
<dbReference type="Gene3D" id="3.30.420.10">
    <property type="entry name" value="Ribonuclease H-like superfamily/Ribonuclease H"/>
    <property type="match status" value="1"/>
</dbReference>
<dbReference type="InterPro" id="IPR004252">
    <property type="entry name" value="Probable_transposase_24"/>
</dbReference>
<evidence type="ECO:0000313" key="3">
    <source>
        <dbReference type="EMBL" id="KAK7310743.1"/>
    </source>
</evidence>
<reference evidence="3 4" key="1">
    <citation type="submission" date="2024-01" db="EMBL/GenBank/DDBJ databases">
        <title>The genomes of 5 underutilized Papilionoideae crops provide insights into root nodulation and disease resistance.</title>
        <authorList>
            <person name="Yuan L."/>
        </authorList>
    </citation>
    <scope>NUCLEOTIDE SEQUENCE [LARGE SCALE GENOMIC DNA]</scope>
    <source>
        <strain evidence="3">LY-2023</strain>
        <tissue evidence="3">Leaf</tissue>
    </source>
</reference>
<accession>A0AAN9PVP4</accession>
<dbReference type="SUPFAM" id="SSF53098">
    <property type="entry name" value="Ribonuclease H-like"/>
    <property type="match status" value="1"/>
</dbReference>
<dbReference type="PROSITE" id="PS50994">
    <property type="entry name" value="INTEGRASE"/>
    <property type="match status" value="1"/>
</dbReference>
<dbReference type="EMBL" id="JAYKXN010000002">
    <property type="protein sequence ID" value="KAK7310743.1"/>
    <property type="molecule type" value="Genomic_DNA"/>
</dbReference>
<dbReference type="Proteomes" id="UP001359559">
    <property type="component" value="Unassembled WGS sequence"/>
</dbReference>
<organism evidence="3 4">
    <name type="scientific">Clitoria ternatea</name>
    <name type="common">Butterfly pea</name>
    <dbReference type="NCBI Taxonomy" id="43366"/>
    <lineage>
        <taxon>Eukaryota</taxon>
        <taxon>Viridiplantae</taxon>
        <taxon>Streptophyta</taxon>
        <taxon>Embryophyta</taxon>
        <taxon>Tracheophyta</taxon>
        <taxon>Spermatophyta</taxon>
        <taxon>Magnoliopsida</taxon>
        <taxon>eudicotyledons</taxon>
        <taxon>Gunneridae</taxon>
        <taxon>Pentapetalae</taxon>
        <taxon>rosids</taxon>
        <taxon>fabids</taxon>
        <taxon>Fabales</taxon>
        <taxon>Fabaceae</taxon>
        <taxon>Papilionoideae</taxon>
        <taxon>50 kb inversion clade</taxon>
        <taxon>NPAAA clade</taxon>
        <taxon>indigoferoid/millettioid clade</taxon>
        <taxon>Phaseoleae</taxon>
        <taxon>Clitoria</taxon>
    </lineage>
</organism>
<dbReference type="PANTHER" id="PTHR34222">
    <property type="entry name" value="GAG_PRE-INTEGRS DOMAIN-CONTAINING PROTEIN"/>
    <property type="match status" value="1"/>
</dbReference>